<evidence type="ECO:0000256" key="7">
    <source>
        <dbReference type="ARBA" id="ARBA00023157"/>
    </source>
</evidence>
<dbReference type="SUPFAM" id="SSF51905">
    <property type="entry name" value="FAD/NAD(P)-binding domain"/>
    <property type="match status" value="1"/>
</dbReference>
<comment type="catalytic activity">
    <reaction evidence="9 14">
        <text>2 glutathione + NADP(+) = glutathione disulfide + NADPH + H(+)</text>
        <dbReference type="Rhea" id="RHEA:11740"/>
        <dbReference type="ChEBI" id="CHEBI:15378"/>
        <dbReference type="ChEBI" id="CHEBI:57783"/>
        <dbReference type="ChEBI" id="CHEBI:57925"/>
        <dbReference type="ChEBI" id="CHEBI:58297"/>
        <dbReference type="ChEBI" id="CHEBI:58349"/>
        <dbReference type="EC" id="1.8.1.7"/>
    </reaction>
</comment>
<dbReference type="GO" id="GO:0050661">
    <property type="term" value="F:NADP binding"/>
    <property type="evidence" value="ECO:0007669"/>
    <property type="project" value="InterPro"/>
</dbReference>
<evidence type="ECO:0000256" key="5">
    <source>
        <dbReference type="ARBA" id="ARBA00022857"/>
    </source>
</evidence>
<keyword evidence="11" id="KW-0520">NAD</keyword>
<feature type="domain" description="Pyridine nucleotide-disulphide oxidoreductase dimerisation" evidence="15">
    <location>
        <begin position="343"/>
        <end position="451"/>
    </location>
</feature>
<evidence type="ECO:0000259" key="16">
    <source>
        <dbReference type="Pfam" id="PF07992"/>
    </source>
</evidence>
<keyword evidence="3 13" id="KW-0285">Flavoprotein</keyword>
<dbReference type="InterPro" id="IPR006324">
    <property type="entry name" value="GSHR"/>
</dbReference>
<feature type="active site" description="Proton acceptor" evidence="10">
    <location>
        <position position="441"/>
    </location>
</feature>
<feature type="binding site" evidence="11">
    <location>
        <begin position="179"/>
        <end position="186"/>
    </location>
    <ligand>
        <name>NAD(+)</name>
        <dbReference type="ChEBI" id="CHEBI:57540"/>
    </ligand>
</feature>
<feature type="binding site" evidence="11">
    <location>
        <position position="267"/>
    </location>
    <ligand>
        <name>NAD(+)</name>
        <dbReference type="ChEBI" id="CHEBI:57540"/>
    </ligand>
</feature>
<dbReference type="Pfam" id="PF07992">
    <property type="entry name" value="Pyr_redox_2"/>
    <property type="match status" value="1"/>
</dbReference>
<evidence type="ECO:0000313" key="17">
    <source>
        <dbReference type="EMBL" id="SCZ25756.1"/>
    </source>
</evidence>
<dbReference type="PIRSF" id="PIRSF000350">
    <property type="entry name" value="Mercury_reductase_MerA"/>
    <property type="match status" value="1"/>
</dbReference>
<dbReference type="NCBIfam" id="TIGR01424">
    <property type="entry name" value="gluta_reduc_2"/>
    <property type="match status" value="1"/>
</dbReference>
<evidence type="ECO:0000256" key="6">
    <source>
        <dbReference type="ARBA" id="ARBA00023002"/>
    </source>
</evidence>
<evidence type="ECO:0000256" key="3">
    <source>
        <dbReference type="ARBA" id="ARBA00022630"/>
    </source>
</evidence>
<comment type="cofactor">
    <cofactor evidence="11">
        <name>FAD</name>
        <dbReference type="ChEBI" id="CHEBI:57692"/>
    </cofactor>
    <text evidence="11">Binds 1 FAD per subunit.</text>
</comment>
<protein>
    <recommendedName>
        <fullName evidence="14">Glutathione reductase</fullName>
        <shortName evidence="14">GRase</shortName>
        <ecNumber evidence="14">1.8.1.7</ecNumber>
    </recommendedName>
</protein>
<feature type="binding site" evidence="11">
    <location>
        <position position="308"/>
    </location>
    <ligand>
        <name>FAD</name>
        <dbReference type="ChEBI" id="CHEBI:57692"/>
    </ligand>
</feature>
<feature type="disulfide bond" description="Redox-active" evidence="12">
    <location>
        <begin position="45"/>
        <end position="50"/>
    </location>
</feature>
<dbReference type="RefSeq" id="WP_092809779.1">
    <property type="nucleotide sequence ID" value="NZ_FMVW01000001.1"/>
</dbReference>
<gene>
    <name evidence="17" type="ORF">SAMN03080610_00841</name>
</gene>
<proteinExistence type="inferred from homology"/>
<dbReference type="PRINTS" id="PR00411">
    <property type="entry name" value="PNDRDTASEI"/>
</dbReference>
<dbReference type="AlphaFoldDB" id="A0A1G5MKR1"/>
<dbReference type="GO" id="GO:0006749">
    <property type="term" value="P:glutathione metabolic process"/>
    <property type="evidence" value="ECO:0007669"/>
    <property type="project" value="InterPro"/>
</dbReference>
<keyword evidence="11" id="KW-0547">Nucleotide-binding</keyword>
<comment type="function">
    <text evidence="14">Catalyzes the reduction of glutathione disulfide (GSSG) to reduced glutathione (GSH).</text>
</comment>
<dbReference type="PROSITE" id="PS00076">
    <property type="entry name" value="PYRIDINE_REDOX_1"/>
    <property type="match status" value="1"/>
</dbReference>
<dbReference type="InterPro" id="IPR001100">
    <property type="entry name" value="Pyr_nuc-diS_OxRdtase"/>
</dbReference>
<reference evidence="17 18" key="1">
    <citation type="submission" date="2016-10" db="EMBL/GenBank/DDBJ databases">
        <authorList>
            <person name="de Groot N.N."/>
        </authorList>
    </citation>
    <scope>NUCLEOTIDE SEQUENCE [LARGE SCALE GENOMIC DNA]</scope>
    <source>
        <strain evidence="17 18">DSM 2698</strain>
    </source>
</reference>
<dbReference type="Gene3D" id="3.30.390.30">
    <property type="match status" value="1"/>
</dbReference>
<dbReference type="GO" id="GO:0034599">
    <property type="term" value="P:cellular response to oxidative stress"/>
    <property type="evidence" value="ECO:0007669"/>
    <property type="project" value="TreeGrafter"/>
</dbReference>
<dbReference type="EC" id="1.8.1.7" evidence="14"/>
<evidence type="ECO:0000256" key="12">
    <source>
        <dbReference type="PIRSR" id="PIRSR000350-4"/>
    </source>
</evidence>
<evidence type="ECO:0000256" key="10">
    <source>
        <dbReference type="PIRSR" id="PIRSR000350-2"/>
    </source>
</evidence>
<dbReference type="PRINTS" id="PR00368">
    <property type="entry name" value="FADPNR"/>
</dbReference>
<organism evidence="17 18">
    <name type="scientific">Afifella marina DSM 2698</name>
    <dbReference type="NCBI Taxonomy" id="1120955"/>
    <lineage>
        <taxon>Bacteria</taxon>
        <taxon>Pseudomonadati</taxon>
        <taxon>Pseudomonadota</taxon>
        <taxon>Alphaproteobacteria</taxon>
        <taxon>Hyphomicrobiales</taxon>
        <taxon>Afifellaceae</taxon>
        <taxon>Afifella</taxon>
    </lineage>
</organism>
<feature type="binding site" evidence="11">
    <location>
        <position position="54"/>
    </location>
    <ligand>
        <name>FAD</name>
        <dbReference type="ChEBI" id="CHEBI:57692"/>
    </ligand>
</feature>
<keyword evidence="7" id="KW-1015">Disulfide bond</keyword>
<feature type="domain" description="FAD/NAD(P)-binding" evidence="16">
    <location>
        <begin position="8"/>
        <end position="323"/>
    </location>
</feature>
<dbReference type="PANTHER" id="PTHR42737:SF2">
    <property type="entry name" value="GLUTATHIONE REDUCTASE"/>
    <property type="match status" value="1"/>
</dbReference>
<dbReference type="InterPro" id="IPR036188">
    <property type="entry name" value="FAD/NAD-bd_sf"/>
</dbReference>
<dbReference type="GO" id="GO:0045454">
    <property type="term" value="P:cell redox homeostasis"/>
    <property type="evidence" value="ECO:0007669"/>
    <property type="project" value="InterPro"/>
</dbReference>
<evidence type="ECO:0000259" key="15">
    <source>
        <dbReference type="Pfam" id="PF02852"/>
    </source>
</evidence>
<dbReference type="GO" id="GO:0005829">
    <property type="term" value="C:cytosol"/>
    <property type="evidence" value="ECO:0007669"/>
    <property type="project" value="TreeGrafter"/>
</dbReference>
<comment type="subunit">
    <text evidence="2">Homodimer.</text>
</comment>
<evidence type="ECO:0000256" key="14">
    <source>
        <dbReference type="RuleBase" id="RU365040"/>
    </source>
</evidence>
<dbReference type="InterPro" id="IPR012999">
    <property type="entry name" value="Pyr_OxRdtase_I_AS"/>
</dbReference>
<dbReference type="Pfam" id="PF02852">
    <property type="entry name" value="Pyr_redox_dim"/>
    <property type="match status" value="1"/>
</dbReference>
<dbReference type="NCBIfam" id="NF004776">
    <property type="entry name" value="PRK06116.1"/>
    <property type="match status" value="1"/>
</dbReference>
<dbReference type="SUPFAM" id="SSF55424">
    <property type="entry name" value="FAD/NAD-linked reductases, dimerisation (C-terminal) domain"/>
    <property type="match status" value="1"/>
</dbReference>
<evidence type="ECO:0000313" key="18">
    <source>
        <dbReference type="Proteomes" id="UP000199347"/>
    </source>
</evidence>
<keyword evidence="8 13" id="KW-0676">Redox-active center</keyword>
<evidence type="ECO:0000256" key="8">
    <source>
        <dbReference type="ARBA" id="ARBA00023284"/>
    </source>
</evidence>
<dbReference type="STRING" id="1120955.SAMN03080610_00841"/>
<evidence type="ECO:0000256" key="2">
    <source>
        <dbReference type="ARBA" id="ARBA00011738"/>
    </source>
</evidence>
<dbReference type="InterPro" id="IPR016156">
    <property type="entry name" value="FAD/NAD-linked_Rdtase_dimer_sf"/>
</dbReference>
<dbReference type="GO" id="GO:0050660">
    <property type="term" value="F:flavin adenine dinucleotide binding"/>
    <property type="evidence" value="ECO:0007669"/>
    <property type="project" value="InterPro"/>
</dbReference>
<name>A0A1G5MKR1_AFIMA</name>
<evidence type="ECO:0000256" key="4">
    <source>
        <dbReference type="ARBA" id="ARBA00022827"/>
    </source>
</evidence>
<evidence type="ECO:0000256" key="11">
    <source>
        <dbReference type="PIRSR" id="PIRSR000350-3"/>
    </source>
</evidence>
<dbReference type="Gene3D" id="3.50.50.60">
    <property type="entry name" value="FAD/NAD(P)-binding domain"/>
    <property type="match status" value="2"/>
</dbReference>
<dbReference type="InterPro" id="IPR046952">
    <property type="entry name" value="GSHR/TRXR-like"/>
</dbReference>
<evidence type="ECO:0000256" key="9">
    <source>
        <dbReference type="ARBA" id="ARBA00049142"/>
    </source>
</evidence>
<dbReference type="InterPro" id="IPR023753">
    <property type="entry name" value="FAD/NAD-binding_dom"/>
</dbReference>
<comment type="similarity">
    <text evidence="1 13">Belongs to the class-I pyridine nucleotide-disulfide oxidoreductase family.</text>
</comment>
<keyword evidence="4 11" id="KW-0274">FAD</keyword>
<accession>A0A1G5MKR1</accession>
<dbReference type="GO" id="GO:0004362">
    <property type="term" value="F:glutathione-disulfide reductase (NADPH) activity"/>
    <property type="evidence" value="ECO:0007669"/>
    <property type="project" value="UniProtKB-EC"/>
</dbReference>
<keyword evidence="18" id="KW-1185">Reference proteome</keyword>
<keyword evidence="5 14" id="KW-0521">NADP</keyword>
<dbReference type="InterPro" id="IPR004099">
    <property type="entry name" value="Pyr_nucl-diS_OxRdtase_dimer"/>
</dbReference>
<evidence type="ECO:0000256" key="1">
    <source>
        <dbReference type="ARBA" id="ARBA00007532"/>
    </source>
</evidence>
<keyword evidence="6 13" id="KW-0560">Oxidoreductase</keyword>
<dbReference type="PANTHER" id="PTHR42737">
    <property type="entry name" value="GLUTATHIONE REDUCTASE"/>
    <property type="match status" value="1"/>
</dbReference>
<dbReference type="EMBL" id="FMVW01000001">
    <property type="protein sequence ID" value="SCZ25756.1"/>
    <property type="molecule type" value="Genomic_DNA"/>
</dbReference>
<evidence type="ECO:0000256" key="13">
    <source>
        <dbReference type="RuleBase" id="RU003691"/>
    </source>
</evidence>
<dbReference type="Proteomes" id="UP000199347">
    <property type="component" value="Unassembled WGS sequence"/>
</dbReference>
<dbReference type="OrthoDB" id="9777423at2"/>
<sequence>MTERRYDYDLFVIGAGSGGVRAARRASEAGARVAVAEESRVGGTCVIRGCIPKKFLVYASQFGEAFEDAVGYGWSYDKASFDWPTLIANKDREIARLEGVYRSNLEKSGVELINDRAVLAGGHEIELKRTGTTVSAERILISTGGRPNPHRALHGHELCITSDEAFELEKLPEKVVIAGGGYIAVEFAGIFATLGVETTILYRGKEILQRFDMDLRRLLHAEYENKGIHIRCQDVLGRIERKSDGWLRGTFLGGDCYDAEQIMLAVGRLPNTEGLGLEKLGIRQDKRGSICVDEYSKTNVEYVWAIGDVTDRMQLTPVAIHEAMCFVDTVFCGRPTKPDYGSVATAVFSQPELGTVGMTEDQARCDIDNLAIYKSVFRPLKNTLSGRSERMLMKLVVDADTDKVLGAHVLGPDAGEMAQLLGVSVKMGVTKSDFDRTMAVHPTAAEELVTMYKPSYTVRKGEVVEAA</sequence>